<keyword evidence="2 6" id="KW-0812">Transmembrane</keyword>
<dbReference type="Pfam" id="PF00916">
    <property type="entry name" value="Sulfate_transp"/>
    <property type="match status" value="1"/>
</dbReference>
<sequence length="937" mass="103226">MTDKDFRRPSVASLSELRNQLPDDLRQQQNSRQTASRPTYTEVQLEEVHQIKLDDDEKIRHKKQLMENRKAGPKEVRSKGAVALGILSKIFPVIKVFVNYKVKEYAVYDLLSGISVGMFIIPQAIAFSLLAQVKPQYGFYSAFFAMLIYFIFGTSNHLNMSSQGAVSLLVGEAVLAGVEQVHPNGAGICVEPNDTITTLGPNLNFTDLTTEMTTTLLTTTMDMTGINSTANPDMCVPRADANTLVSISITMVAGAVQLLLGLLQFGFLTIYLSDPLNSAFTCGAALHILSSQLANMLGTTLPPISGVGKFFVLVTSLLLSQFLNWETELDISTVGAIERGFRAPTAPPVEHFTSGTGIIINGLVLGIISYSLSVSVAKTFAVRYGYEVDSNQEMIAYGAVNFGMSWFSTFVSASSIACTSLHESMRGRTLLYSLYATIITLVGILTFAPVFAPVPKCVLSAIILVNLKNMMMQVEQLPGLWRTNRYDFAIWLVTLAAILGIDLPIGLLVGVIFSLATVIFRSQAPKAYLLGRVPETDIYKNVKKIKGAEEIEGVRVFKFDGALYFASAENFRTRLFRQVAMNPKKILAKAKAHAKKTGALASNLDIRTEVMDKEEIKEQLEIVKAEGSHPDDRARQLAQASMDELNRSNNSQTDLDDYDDKDDVNGPVVNVFCIILDLSACAFTDAVGIRLLSQIVEDFNKIGVEIYLANCTSLVRSQLRKANFFAKRSEENGVFVTVHDAVLHALSTLYQELLEDENESESDFEARDHMETVPAPHLSHHHANKKLSTGSDEAARELRRQSRKVSRQQAMSAHSDDLSGGAALSSASSSSRRISQRAEHADRINEEREQQQQQTSTKNRYQPDEAKPLPVFDEARDAGQASTSSRGVADVLVHEDEESRREREEMDLNFAEMLKSLPDTDDDDAGEDNAGFQDSAL</sequence>
<feature type="transmembrane region" description="Helical" evidence="6">
    <location>
        <begin position="394"/>
        <end position="414"/>
    </location>
</feature>
<evidence type="ECO:0000256" key="5">
    <source>
        <dbReference type="SAM" id="MobiDB-lite"/>
    </source>
</evidence>
<comment type="subcellular location">
    <subcellularLocation>
        <location evidence="1">Membrane</location>
        <topology evidence="1">Multi-pass membrane protein</topology>
    </subcellularLocation>
</comment>
<dbReference type="InterPro" id="IPR002645">
    <property type="entry name" value="STAS_dom"/>
</dbReference>
<evidence type="ECO:0000259" key="7">
    <source>
        <dbReference type="PROSITE" id="PS50801"/>
    </source>
</evidence>
<feature type="compositionally biased region" description="Low complexity" evidence="5">
    <location>
        <begin position="818"/>
        <end position="831"/>
    </location>
</feature>
<dbReference type="InterPro" id="IPR011547">
    <property type="entry name" value="SLC26A/SulP_dom"/>
</dbReference>
<reference evidence="9" key="1">
    <citation type="submission" date="2016-11" db="UniProtKB">
        <authorList>
            <consortium name="WormBaseParasite"/>
        </authorList>
    </citation>
    <scope>IDENTIFICATION</scope>
</reference>
<dbReference type="PROSITE" id="PS50801">
    <property type="entry name" value="STAS"/>
    <property type="match status" value="1"/>
</dbReference>
<feature type="transmembrane region" description="Helical" evidence="6">
    <location>
        <begin position="110"/>
        <end position="131"/>
    </location>
</feature>
<dbReference type="InterPro" id="IPR001902">
    <property type="entry name" value="SLC26A/SulP_fam"/>
</dbReference>
<evidence type="ECO:0000256" key="1">
    <source>
        <dbReference type="ARBA" id="ARBA00004141"/>
    </source>
</evidence>
<dbReference type="CDD" id="cd07042">
    <property type="entry name" value="STAS_SulP_like_sulfate_transporter"/>
    <property type="match status" value="1"/>
</dbReference>
<protein>
    <submittedName>
        <fullName evidence="9">STAS domain-containing protein</fullName>
    </submittedName>
</protein>
<feature type="compositionally biased region" description="Basic and acidic residues" evidence="5">
    <location>
        <begin position="892"/>
        <end position="906"/>
    </location>
</feature>
<evidence type="ECO:0000313" key="9">
    <source>
        <dbReference type="WBParaSite" id="maker-uti_cns_0002899-snap-gene-0.18-mRNA-1"/>
    </source>
</evidence>
<dbReference type="Gene3D" id="3.30.750.24">
    <property type="entry name" value="STAS domain"/>
    <property type="match status" value="1"/>
</dbReference>
<dbReference type="Proteomes" id="UP000095280">
    <property type="component" value="Unplaced"/>
</dbReference>
<feature type="compositionally biased region" description="Basic and acidic residues" evidence="5">
    <location>
        <begin position="836"/>
        <end position="850"/>
    </location>
</feature>
<evidence type="ECO:0000256" key="3">
    <source>
        <dbReference type="ARBA" id="ARBA00022989"/>
    </source>
</evidence>
<feature type="transmembrane region" description="Helical" evidence="6">
    <location>
        <begin position="358"/>
        <end position="382"/>
    </location>
</feature>
<feature type="compositionally biased region" description="Polar residues" evidence="5">
    <location>
        <begin position="27"/>
        <end position="40"/>
    </location>
</feature>
<keyword evidence="4 6" id="KW-0472">Membrane</keyword>
<keyword evidence="3 6" id="KW-1133">Transmembrane helix</keyword>
<dbReference type="WBParaSite" id="maker-uti_cns_0002899-snap-gene-0.18-mRNA-1">
    <property type="protein sequence ID" value="maker-uti_cns_0002899-snap-gene-0.18-mRNA-1"/>
    <property type="gene ID" value="maker-uti_cns_0002899-snap-gene-0.18"/>
</dbReference>
<dbReference type="GO" id="GO:0055085">
    <property type="term" value="P:transmembrane transport"/>
    <property type="evidence" value="ECO:0007669"/>
    <property type="project" value="InterPro"/>
</dbReference>
<feature type="transmembrane region" description="Helical" evidence="6">
    <location>
        <begin position="244"/>
        <end position="272"/>
    </location>
</feature>
<accession>A0A1I8GRS8</accession>
<feature type="transmembrane region" description="Helical" evidence="6">
    <location>
        <begin position="137"/>
        <end position="154"/>
    </location>
</feature>
<evidence type="ECO:0000256" key="6">
    <source>
        <dbReference type="SAM" id="Phobius"/>
    </source>
</evidence>
<dbReference type="InterPro" id="IPR036513">
    <property type="entry name" value="STAS_dom_sf"/>
</dbReference>
<dbReference type="AlphaFoldDB" id="A0A1I8GRS8"/>
<feature type="domain" description="STAS" evidence="7">
    <location>
        <begin position="544"/>
        <end position="745"/>
    </location>
</feature>
<proteinExistence type="predicted"/>
<feature type="transmembrane region" description="Helical" evidence="6">
    <location>
        <begin position="434"/>
        <end position="467"/>
    </location>
</feature>
<evidence type="ECO:0000313" key="8">
    <source>
        <dbReference type="Proteomes" id="UP000095280"/>
    </source>
</evidence>
<keyword evidence="8" id="KW-1185">Reference proteome</keyword>
<feature type="region of interest" description="Disordered" evidence="5">
    <location>
        <begin position="774"/>
        <end position="937"/>
    </location>
</feature>
<feature type="compositionally biased region" description="Basic and acidic residues" evidence="5">
    <location>
        <begin position="861"/>
        <end position="877"/>
    </location>
</feature>
<evidence type="ECO:0000256" key="4">
    <source>
        <dbReference type="ARBA" id="ARBA00023136"/>
    </source>
</evidence>
<feature type="transmembrane region" description="Helical" evidence="6">
    <location>
        <begin position="488"/>
        <end position="520"/>
    </location>
</feature>
<feature type="region of interest" description="Disordered" evidence="5">
    <location>
        <begin position="1"/>
        <end position="40"/>
    </location>
</feature>
<name>A0A1I8GRS8_9PLAT</name>
<organism evidence="8 9">
    <name type="scientific">Macrostomum lignano</name>
    <dbReference type="NCBI Taxonomy" id="282301"/>
    <lineage>
        <taxon>Eukaryota</taxon>
        <taxon>Metazoa</taxon>
        <taxon>Spiralia</taxon>
        <taxon>Lophotrochozoa</taxon>
        <taxon>Platyhelminthes</taxon>
        <taxon>Rhabditophora</taxon>
        <taxon>Macrostomorpha</taxon>
        <taxon>Macrostomida</taxon>
        <taxon>Macrostomidae</taxon>
        <taxon>Macrostomum</taxon>
    </lineage>
</organism>
<dbReference type="PANTHER" id="PTHR11814">
    <property type="entry name" value="SULFATE TRANSPORTER"/>
    <property type="match status" value="1"/>
</dbReference>
<dbReference type="SUPFAM" id="SSF52091">
    <property type="entry name" value="SpoIIaa-like"/>
    <property type="match status" value="1"/>
</dbReference>
<dbReference type="GO" id="GO:0016020">
    <property type="term" value="C:membrane"/>
    <property type="evidence" value="ECO:0007669"/>
    <property type="project" value="UniProtKB-SubCell"/>
</dbReference>
<dbReference type="Pfam" id="PF01740">
    <property type="entry name" value="STAS"/>
    <property type="match status" value="1"/>
</dbReference>
<evidence type="ECO:0000256" key="2">
    <source>
        <dbReference type="ARBA" id="ARBA00022692"/>
    </source>
</evidence>